<evidence type="ECO:0000256" key="7">
    <source>
        <dbReference type="ARBA" id="ARBA00022982"/>
    </source>
</evidence>
<protein>
    <recommendedName>
        <fullName evidence="14">Disulfide bond formation protein B</fullName>
    </recommendedName>
    <alternativeName>
        <fullName evidence="14">Disulfide oxidoreductase</fullName>
    </alternativeName>
</protein>
<feature type="topological domain" description="Cytoplasmic" evidence="14">
    <location>
        <begin position="159"/>
        <end position="169"/>
    </location>
</feature>
<dbReference type="PATRIC" id="fig|28084.5.peg.18"/>
<dbReference type="Proteomes" id="UP000054921">
    <property type="component" value="Unassembled WGS sequence"/>
</dbReference>
<dbReference type="STRING" id="28084.Lche_0015"/>
<dbReference type="GO" id="GO:0006457">
    <property type="term" value="P:protein folding"/>
    <property type="evidence" value="ECO:0007669"/>
    <property type="project" value="InterPro"/>
</dbReference>
<name>A0A0W0SK59_9GAMM</name>
<dbReference type="Pfam" id="PF02600">
    <property type="entry name" value="DsbB"/>
    <property type="match status" value="1"/>
</dbReference>
<evidence type="ECO:0000313" key="18">
    <source>
        <dbReference type="Proteomes" id="UP000054921"/>
    </source>
</evidence>
<keyword evidence="9 14" id="KW-0560">Oxidoreductase</keyword>
<dbReference type="PANTHER" id="PTHR36570">
    <property type="entry name" value="DISULFIDE BOND FORMATION PROTEIN B"/>
    <property type="match status" value="1"/>
</dbReference>
<feature type="topological domain" description="Periplasmic" evidence="14">
    <location>
        <begin position="27"/>
        <end position="44"/>
    </location>
</feature>
<dbReference type="EMBL" id="LR134173">
    <property type="protein sequence ID" value="VEB33252.1"/>
    <property type="molecule type" value="Genomic_DNA"/>
</dbReference>
<dbReference type="PANTHER" id="PTHR36570:SF3">
    <property type="entry name" value="DISULFIDE BOND FORMATION PROTEIN B"/>
    <property type="match status" value="1"/>
</dbReference>
<sequence length="169" mass="19280">MRKLTFRKIQTCNATLTVFVLFASFYFQYVVGLVPCPLCIMQRVCVFLLLAVMGLSFRTLKKAHIISFLQIIIACAGLYFSLRQLWLQSLPAGQAPACMPSLDILMRYLPWQTVVKALFLGTGDCAEVTWRLFGISMPGWCAMYFLYMALMGCLLFWQTSSIKFHQDNS</sequence>
<keyword evidence="6 14" id="KW-0812">Transmembrane</keyword>
<comment type="function">
    <text evidence="14">Required for disulfide bond formation in some periplasmic proteins. Acts by oxidizing the DsbA protein.</text>
</comment>
<dbReference type="Proteomes" id="UP000277577">
    <property type="component" value="Chromosome"/>
</dbReference>
<evidence type="ECO:0000313" key="17">
    <source>
        <dbReference type="EMBL" id="VEB33252.1"/>
    </source>
</evidence>
<feature type="disulfide bond" description="Redox-active" evidence="14">
    <location>
        <begin position="36"/>
        <end position="39"/>
    </location>
</feature>
<evidence type="ECO:0000256" key="11">
    <source>
        <dbReference type="ARBA" id="ARBA00023157"/>
    </source>
</evidence>
<dbReference type="InterPro" id="IPR050183">
    <property type="entry name" value="DsbB"/>
</dbReference>
<keyword evidence="10 14" id="KW-0472">Membrane</keyword>
<keyword evidence="7 14" id="KW-0249">Electron transport</keyword>
<dbReference type="InterPro" id="IPR003752">
    <property type="entry name" value="DiS_bond_form_DsbB/BdbC"/>
</dbReference>
<comment type="similarity">
    <text evidence="2 14">Belongs to the DsbB family.</text>
</comment>
<keyword evidence="5" id="KW-0997">Cell inner membrane</keyword>
<comment type="caution">
    <text evidence="14">Lacks conserved residue(s) required for the propagation of feature annotation.</text>
</comment>
<evidence type="ECO:0000313" key="16">
    <source>
        <dbReference type="EMBL" id="KTC83691.1"/>
    </source>
</evidence>
<evidence type="ECO:0000256" key="12">
    <source>
        <dbReference type="ARBA" id="ARBA00023186"/>
    </source>
</evidence>
<dbReference type="GO" id="GO:0009055">
    <property type="term" value="F:electron transfer activity"/>
    <property type="evidence" value="ECO:0007669"/>
    <property type="project" value="UniProtKB-UniRule"/>
</dbReference>
<feature type="transmembrane region" description="Helical" evidence="15">
    <location>
        <begin position="40"/>
        <end position="57"/>
    </location>
</feature>
<comment type="subcellular location">
    <subcellularLocation>
        <location evidence="1">Cell inner membrane</location>
        <topology evidence="1">Multi-pass membrane protein</topology>
    </subcellularLocation>
    <subcellularLocation>
        <location evidence="14">Cell membrane</location>
        <topology evidence="14">Multi-pass membrane protein</topology>
    </subcellularLocation>
</comment>
<dbReference type="InterPro" id="IPR023380">
    <property type="entry name" value="DsbB-like_sf"/>
</dbReference>
<dbReference type="SUPFAM" id="SSF158442">
    <property type="entry name" value="DsbB-like"/>
    <property type="match status" value="1"/>
</dbReference>
<dbReference type="EMBL" id="LNXW01000003">
    <property type="protein sequence ID" value="KTC83691.1"/>
    <property type="molecule type" value="Genomic_DNA"/>
</dbReference>
<keyword evidence="12 14" id="KW-0143">Chaperone</keyword>
<keyword evidence="4 14" id="KW-1003">Cell membrane</keyword>
<gene>
    <name evidence="14 17" type="primary">dsbB</name>
    <name evidence="16" type="ORF">Lche_0015</name>
    <name evidence="17" type="ORF">NCTC11976_00282</name>
</gene>
<evidence type="ECO:0000256" key="4">
    <source>
        <dbReference type="ARBA" id="ARBA00022475"/>
    </source>
</evidence>
<proteinExistence type="inferred from homology"/>
<evidence type="ECO:0000313" key="19">
    <source>
        <dbReference type="Proteomes" id="UP000277577"/>
    </source>
</evidence>
<evidence type="ECO:0000256" key="14">
    <source>
        <dbReference type="HAMAP-Rule" id="MF_00286"/>
    </source>
</evidence>
<evidence type="ECO:0000256" key="6">
    <source>
        <dbReference type="ARBA" id="ARBA00022692"/>
    </source>
</evidence>
<feature type="transmembrane region" description="Helical" evidence="15">
    <location>
        <begin position="137"/>
        <end position="157"/>
    </location>
</feature>
<keyword evidence="19" id="KW-1185">Reference proteome</keyword>
<evidence type="ECO:0000256" key="9">
    <source>
        <dbReference type="ARBA" id="ARBA00023002"/>
    </source>
</evidence>
<dbReference type="GO" id="GO:0015035">
    <property type="term" value="F:protein-disulfide reductase activity"/>
    <property type="evidence" value="ECO:0007669"/>
    <property type="project" value="UniProtKB-UniRule"/>
</dbReference>
<dbReference type="OrthoDB" id="3711263at2"/>
<dbReference type="RefSeq" id="WP_028380698.1">
    <property type="nucleotide sequence ID" value="NZ_CAAAIT010000003.1"/>
</dbReference>
<reference evidence="17 19" key="2">
    <citation type="submission" date="2018-12" db="EMBL/GenBank/DDBJ databases">
        <authorList>
            <consortium name="Pathogen Informatics"/>
        </authorList>
    </citation>
    <scope>NUCLEOTIDE SEQUENCE [LARGE SCALE GENOMIC DNA]</scope>
    <source>
        <strain evidence="17 19">NCTC11976</strain>
    </source>
</reference>
<evidence type="ECO:0000256" key="15">
    <source>
        <dbReference type="SAM" id="Phobius"/>
    </source>
</evidence>
<feature type="transmembrane region" description="Helical" evidence="15">
    <location>
        <begin position="12"/>
        <end position="34"/>
    </location>
</feature>
<accession>A0A0W0SK59</accession>
<dbReference type="HAMAP" id="MF_00286">
    <property type="entry name" value="DsbB"/>
    <property type="match status" value="1"/>
</dbReference>
<evidence type="ECO:0000256" key="10">
    <source>
        <dbReference type="ARBA" id="ARBA00023136"/>
    </source>
</evidence>
<evidence type="ECO:0000256" key="5">
    <source>
        <dbReference type="ARBA" id="ARBA00022519"/>
    </source>
</evidence>
<evidence type="ECO:0000256" key="3">
    <source>
        <dbReference type="ARBA" id="ARBA00022448"/>
    </source>
</evidence>
<evidence type="ECO:0000256" key="1">
    <source>
        <dbReference type="ARBA" id="ARBA00004429"/>
    </source>
</evidence>
<keyword evidence="8 14" id="KW-1133">Transmembrane helix</keyword>
<organism evidence="16 18">
    <name type="scientific">Legionella cherrii</name>
    <dbReference type="NCBI Taxonomy" id="28084"/>
    <lineage>
        <taxon>Bacteria</taxon>
        <taxon>Pseudomonadati</taxon>
        <taxon>Pseudomonadota</taxon>
        <taxon>Gammaproteobacteria</taxon>
        <taxon>Legionellales</taxon>
        <taxon>Legionellaceae</taxon>
        <taxon>Legionella</taxon>
    </lineage>
</organism>
<dbReference type="GO" id="GO:0005886">
    <property type="term" value="C:plasma membrane"/>
    <property type="evidence" value="ECO:0007669"/>
    <property type="project" value="UniProtKB-SubCell"/>
</dbReference>
<reference evidence="16 18" key="1">
    <citation type="submission" date="2015-11" db="EMBL/GenBank/DDBJ databases">
        <title>Genomic analysis of 38 Legionella species identifies large and diverse effector repertoires.</title>
        <authorList>
            <person name="Burstein D."/>
            <person name="Amaro F."/>
            <person name="Zusman T."/>
            <person name="Lifshitz Z."/>
            <person name="Cohen O."/>
            <person name="Gilbert J.A."/>
            <person name="Pupko T."/>
            <person name="Shuman H.A."/>
            <person name="Segal G."/>
        </authorList>
    </citation>
    <scope>NUCLEOTIDE SEQUENCE [LARGE SCALE GENOMIC DNA]</scope>
    <source>
        <strain evidence="16 18">ORW</strain>
    </source>
</reference>
<feature type="transmembrane region" description="Helical" evidence="15">
    <location>
        <begin position="64"/>
        <end position="82"/>
    </location>
</feature>
<dbReference type="AlphaFoldDB" id="A0A0W0SK59"/>
<evidence type="ECO:0000256" key="2">
    <source>
        <dbReference type="ARBA" id="ARBA00008823"/>
    </source>
</evidence>
<keyword evidence="11 14" id="KW-1015">Disulfide bond</keyword>
<feature type="topological domain" description="Cytoplasmic" evidence="14">
    <location>
        <begin position="1"/>
        <end position="9"/>
    </location>
</feature>
<dbReference type="Gene3D" id="1.20.1550.10">
    <property type="entry name" value="DsbB-like"/>
    <property type="match status" value="1"/>
</dbReference>
<keyword evidence="3 14" id="KW-0813">Transport</keyword>
<dbReference type="InterPro" id="IPR022920">
    <property type="entry name" value="Disulphide_bond_form_DsbB"/>
</dbReference>
<evidence type="ECO:0000256" key="8">
    <source>
        <dbReference type="ARBA" id="ARBA00022989"/>
    </source>
</evidence>
<keyword evidence="13 14" id="KW-0676">Redox-active center</keyword>
<evidence type="ECO:0000256" key="13">
    <source>
        <dbReference type="ARBA" id="ARBA00023284"/>
    </source>
</evidence>